<evidence type="ECO:0000313" key="2">
    <source>
        <dbReference type="Proteomes" id="UP000464378"/>
    </source>
</evidence>
<dbReference type="EMBL" id="LR593887">
    <property type="protein sequence ID" value="VTR99653.1"/>
    <property type="molecule type" value="Genomic_DNA"/>
</dbReference>
<gene>
    <name evidence="1" type="ORF">GMBLW1_21050</name>
</gene>
<dbReference type="Proteomes" id="UP000464378">
    <property type="component" value="Chromosome"/>
</dbReference>
<protein>
    <submittedName>
        <fullName evidence="1">Probable glycosyl transferase</fullName>
    </submittedName>
</protein>
<reference evidence="1" key="1">
    <citation type="submission" date="2019-04" db="EMBL/GenBank/DDBJ databases">
        <authorList>
            <consortium name="Science for Life Laboratories"/>
        </authorList>
    </citation>
    <scope>NUCLEOTIDE SEQUENCE</scope>
    <source>
        <strain evidence="1">MBLW1</strain>
    </source>
</reference>
<dbReference type="KEGG" id="tim:GMBLW1_21050"/>
<proteinExistence type="predicted"/>
<dbReference type="InParanoid" id="A0A6C2YL74"/>
<accession>A0A6C2YL74</accession>
<dbReference type="AlphaFoldDB" id="A0A6C2YL74"/>
<dbReference type="RefSeq" id="WP_162657097.1">
    <property type="nucleotide sequence ID" value="NZ_LR593887.1"/>
</dbReference>
<dbReference type="SUPFAM" id="SSF53756">
    <property type="entry name" value="UDP-Glycosyltransferase/glycogen phosphorylase"/>
    <property type="match status" value="1"/>
</dbReference>
<dbReference type="Gene3D" id="3.40.50.2000">
    <property type="entry name" value="Glycogen Phosphorylase B"/>
    <property type="match status" value="2"/>
</dbReference>
<keyword evidence="1" id="KW-0808">Transferase</keyword>
<evidence type="ECO:0000313" key="1">
    <source>
        <dbReference type="EMBL" id="VIP01855.1"/>
    </source>
</evidence>
<sequence>MARSRMILLANELGHGLGHLAPLRSLVGPLQTAGYDARIAIWDIHETAALVRDTNCPVLIAPHLPRAENSLKPRSPAASFGDILFANGYDSVTRIRSLVRAWRDLLMVTQTELLIADHAPTACLVARWCLPQPIPILQVGVGFCVPPTHQATFPRYLISHPEQSDQSQILANICEAIGEWTSHLPPTLPAAFAADWAMPTVLPMLDPYAEFRAEPALGPLMPLPKPMPPPPNDARSFVYVNADNPAMVGVLESMLRAGIPLEGYFRNPEPQRLARLRELGMLVHDQPQPIHEAVARSRVVISHASTGLSQIAMAIGRPTLGFPEHFEHLFTASLLHRLGVAHYQFPPLQPSDAIAAWQALAKSPQHQHACRSLAEQIAQRTPGHSLPRLLSEVAQRLPV</sequence>
<dbReference type="GO" id="GO:0016740">
    <property type="term" value="F:transferase activity"/>
    <property type="evidence" value="ECO:0007669"/>
    <property type="project" value="UniProtKB-KW"/>
</dbReference>
<keyword evidence="2" id="KW-1185">Reference proteome</keyword>
<organism evidence="1">
    <name type="scientific">Tuwongella immobilis</name>
    <dbReference type="NCBI Taxonomy" id="692036"/>
    <lineage>
        <taxon>Bacteria</taxon>
        <taxon>Pseudomonadati</taxon>
        <taxon>Planctomycetota</taxon>
        <taxon>Planctomycetia</taxon>
        <taxon>Gemmatales</taxon>
        <taxon>Gemmataceae</taxon>
        <taxon>Tuwongella</taxon>
    </lineage>
</organism>
<dbReference type="EMBL" id="LR586016">
    <property type="protein sequence ID" value="VIP01855.1"/>
    <property type="molecule type" value="Genomic_DNA"/>
</dbReference>
<name>A0A6C2YL74_9BACT</name>